<dbReference type="STRING" id="351627.Csac_0059"/>
<dbReference type="PROSITE" id="PS51643">
    <property type="entry name" value="HD_CAS3"/>
    <property type="match status" value="1"/>
</dbReference>
<dbReference type="GO" id="GO:0016787">
    <property type="term" value="F:hydrolase activity"/>
    <property type="evidence" value="ECO:0007669"/>
    <property type="project" value="UniProtKB-KW"/>
</dbReference>
<dbReference type="InterPro" id="IPR006674">
    <property type="entry name" value="HD_domain"/>
</dbReference>
<dbReference type="EMBL" id="CP000679">
    <property type="protein sequence ID" value="ABP65714.1"/>
    <property type="molecule type" value="Genomic_DNA"/>
</dbReference>
<dbReference type="InterPro" id="IPR006483">
    <property type="entry name" value="CRISPR-assoc_Cas3_HD"/>
</dbReference>
<dbReference type="GO" id="GO:0046872">
    <property type="term" value="F:metal ion binding"/>
    <property type="evidence" value="ECO:0007669"/>
    <property type="project" value="UniProtKB-KW"/>
</dbReference>
<dbReference type="Gene3D" id="1.10.3210.30">
    <property type="match status" value="1"/>
</dbReference>
<evidence type="ECO:0000313" key="6">
    <source>
        <dbReference type="Proteomes" id="UP000000256"/>
    </source>
</evidence>
<dbReference type="AlphaFoldDB" id="A4XFM9"/>
<evidence type="ECO:0000313" key="5">
    <source>
        <dbReference type="EMBL" id="ABP65714.1"/>
    </source>
</evidence>
<evidence type="ECO:0000256" key="1">
    <source>
        <dbReference type="ARBA" id="ARBA00022723"/>
    </source>
</evidence>
<accession>A4XFM9</accession>
<dbReference type="eggNOG" id="COG2254">
    <property type="taxonomic scope" value="Bacteria"/>
</dbReference>
<dbReference type="SUPFAM" id="SSF109604">
    <property type="entry name" value="HD-domain/PDEase-like"/>
    <property type="match status" value="1"/>
</dbReference>
<keyword evidence="1" id="KW-0479">Metal-binding</keyword>
<evidence type="ECO:0000256" key="2">
    <source>
        <dbReference type="ARBA" id="ARBA00022801"/>
    </source>
</evidence>
<dbReference type="Proteomes" id="UP000000256">
    <property type="component" value="Chromosome"/>
</dbReference>
<gene>
    <name evidence="5" type="ordered locus">Csac_0059</name>
</gene>
<feature type="domain" description="HD Cas3-type" evidence="4">
    <location>
        <begin position="6"/>
        <end position="146"/>
    </location>
</feature>
<dbReference type="HOGENOM" id="CLU_1773953_0_0_9"/>
<dbReference type="CDD" id="cd09641">
    <property type="entry name" value="Cas3''_I"/>
    <property type="match status" value="1"/>
</dbReference>
<evidence type="ECO:0000259" key="4">
    <source>
        <dbReference type="PROSITE" id="PS51643"/>
    </source>
</evidence>
<keyword evidence="3" id="KW-0051">Antiviral defense</keyword>
<proteinExistence type="predicted"/>
<dbReference type="KEGG" id="csc:Csac_0059"/>
<dbReference type="RefSeq" id="WP_011915680.1">
    <property type="nucleotide sequence ID" value="NC_009437.1"/>
</dbReference>
<evidence type="ECO:0000256" key="3">
    <source>
        <dbReference type="ARBA" id="ARBA00023118"/>
    </source>
</evidence>
<organism evidence="5 6">
    <name type="scientific">Caldicellulosiruptor saccharolyticus (strain ATCC 43494 / DSM 8903 / Tp8T 6331)</name>
    <dbReference type="NCBI Taxonomy" id="351627"/>
    <lineage>
        <taxon>Bacteria</taxon>
        <taxon>Bacillati</taxon>
        <taxon>Bacillota</taxon>
        <taxon>Bacillota incertae sedis</taxon>
        <taxon>Caldicellulosiruptorales</taxon>
        <taxon>Caldicellulosiruptoraceae</taxon>
        <taxon>Caldicellulosiruptor</taxon>
    </lineage>
</organism>
<dbReference type="InterPro" id="IPR038257">
    <property type="entry name" value="CRISPR-assoc_Cas3_HD_sf"/>
</dbReference>
<dbReference type="GO" id="GO:0051607">
    <property type="term" value="P:defense response to virus"/>
    <property type="evidence" value="ECO:0007669"/>
    <property type="project" value="UniProtKB-KW"/>
</dbReference>
<name>A4XFM9_CALS8</name>
<protein>
    <recommendedName>
        <fullName evidence="4">HD Cas3-type domain-containing protein</fullName>
    </recommendedName>
</protein>
<reference evidence="5 6" key="1">
    <citation type="journal article" date="2008" name="Appl. Environ. Microbiol.">
        <title>Hydrogenomics of the extremely thermophilic bacterium Caldicellulosiruptor saccharolyticus.</title>
        <authorList>
            <person name="van de Werken H.J."/>
            <person name="Verhaart M.R."/>
            <person name="VanFossen A.L."/>
            <person name="Willquist K."/>
            <person name="Lewis D.L."/>
            <person name="Nichols J.D."/>
            <person name="Goorissen H.P."/>
            <person name="Mongodin E.F."/>
            <person name="Nelson K.E."/>
            <person name="van Niel E.W."/>
            <person name="Stams A.J."/>
            <person name="Ward D.E."/>
            <person name="de Vos W.M."/>
            <person name="van der Oost J."/>
            <person name="Kelly R.M."/>
            <person name="Kengen S.W."/>
        </authorList>
    </citation>
    <scope>NUCLEOTIDE SEQUENCE [LARGE SCALE GENOMIC DNA]</scope>
    <source>
        <strain evidence="6">ATCC 43494 / DSM 8903 / Tp8T 6331</strain>
    </source>
</reference>
<dbReference type="NCBIfam" id="TIGR01596">
    <property type="entry name" value="cas3_HD"/>
    <property type="match status" value="1"/>
</dbReference>
<dbReference type="Pfam" id="PF01966">
    <property type="entry name" value="HD"/>
    <property type="match status" value="1"/>
</dbReference>
<sequence>MEYYSHKNPDKLLYDHLLEVYHYAMEANVELKNWEKEALQIICLCHDFGKFTTFFQSHLSGVSSKHSQHGFLSAIFGVFCWMQKKGLCLQQMNPPASLDEVISLLIYACILHHHGDVKDISKNLPEKFKGDFKADIMLLSIPFPHF</sequence>
<keyword evidence="6" id="KW-1185">Reference proteome</keyword>
<keyword evidence="2" id="KW-0378">Hydrolase</keyword>